<dbReference type="InterPro" id="IPR013083">
    <property type="entry name" value="Znf_RING/FYVE/PHD"/>
</dbReference>
<evidence type="ECO:0000313" key="2">
    <source>
        <dbReference type="Proteomes" id="UP000800093"/>
    </source>
</evidence>
<gene>
    <name evidence="1" type="ORF">CC78DRAFT_586055</name>
</gene>
<dbReference type="OrthoDB" id="5411773at2759"/>
<dbReference type="CDD" id="cd15489">
    <property type="entry name" value="PHD_SF"/>
    <property type="match status" value="1"/>
</dbReference>
<evidence type="ECO:0000313" key="1">
    <source>
        <dbReference type="EMBL" id="KAF2259321.1"/>
    </source>
</evidence>
<comment type="caution">
    <text evidence="1">The sequence shown here is derived from an EMBL/GenBank/DDBJ whole genome shotgun (WGS) entry which is preliminary data.</text>
</comment>
<reference evidence="2" key="1">
    <citation type="journal article" date="2020" name="Stud. Mycol.">
        <title>101 Dothideomycetes genomes: A test case for predicting lifestyles and emergence of pathogens.</title>
        <authorList>
            <person name="Haridas S."/>
            <person name="Albert R."/>
            <person name="Binder M."/>
            <person name="Bloem J."/>
            <person name="LaButti K."/>
            <person name="Salamov A."/>
            <person name="Andreopoulos B."/>
            <person name="Baker S."/>
            <person name="Barry K."/>
            <person name="Bills G."/>
            <person name="Bluhm B."/>
            <person name="Cannon C."/>
            <person name="Castanera R."/>
            <person name="Culley D."/>
            <person name="Daum C."/>
            <person name="Ezra D."/>
            <person name="Gonzalez J."/>
            <person name="Henrissat B."/>
            <person name="Kuo A."/>
            <person name="Liang C."/>
            <person name="Lipzen A."/>
            <person name="Lutzoni F."/>
            <person name="Magnuson J."/>
            <person name="Mondo S."/>
            <person name="Nolan M."/>
            <person name="Ohm R."/>
            <person name="Pangilinan J."/>
            <person name="Park H.-J."/>
            <person name="Ramirez L."/>
            <person name="Alfaro M."/>
            <person name="Sun H."/>
            <person name="Tritt A."/>
            <person name="Yoshinaga Y."/>
            <person name="Zwiers L.-H."/>
            <person name="Turgeon B."/>
            <person name="Goodwin S."/>
            <person name="Spatafora J."/>
            <person name="Crous P."/>
            <person name="Grigoriev I."/>
        </authorList>
    </citation>
    <scope>NUCLEOTIDE SEQUENCE [LARGE SCALE GENOMIC DNA]</scope>
    <source>
        <strain evidence="2">CBS 304.66</strain>
    </source>
</reference>
<keyword evidence="2" id="KW-1185">Reference proteome</keyword>
<dbReference type="AlphaFoldDB" id="A0A9P4JZG8"/>
<evidence type="ECO:0008006" key="3">
    <source>
        <dbReference type="Google" id="ProtNLM"/>
    </source>
</evidence>
<proteinExistence type="predicted"/>
<dbReference type="SUPFAM" id="SSF57903">
    <property type="entry name" value="FYVE/PHD zinc finger"/>
    <property type="match status" value="1"/>
</dbReference>
<dbReference type="InterPro" id="IPR011011">
    <property type="entry name" value="Znf_FYVE_PHD"/>
</dbReference>
<dbReference type="Gene3D" id="3.30.40.10">
    <property type="entry name" value="Zinc/RING finger domain, C3HC4 (zinc finger)"/>
    <property type="match status" value="1"/>
</dbReference>
<name>A0A9P4JZG8_9PLEO</name>
<organism evidence="1 2">
    <name type="scientific">Lojkania enalia</name>
    <dbReference type="NCBI Taxonomy" id="147567"/>
    <lineage>
        <taxon>Eukaryota</taxon>
        <taxon>Fungi</taxon>
        <taxon>Dikarya</taxon>
        <taxon>Ascomycota</taxon>
        <taxon>Pezizomycotina</taxon>
        <taxon>Dothideomycetes</taxon>
        <taxon>Pleosporomycetidae</taxon>
        <taxon>Pleosporales</taxon>
        <taxon>Pleosporales incertae sedis</taxon>
        <taxon>Lojkania</taxon>
    </lineage>
</organism>
<dbReference type="Proteomes" id="UP000800093">
    <property type="component" value="Unassembled WGS sequence"/>
</dbReference>
<sequence>MEYETTDVRTNENADYPTFPWPSGCYFPPITYKTLQTSESSGGDKAEERAAGLDLRNREQVDVGGIEDEIYVIASPGTSCLVVQFPTDPEHLITEAALRDYIKRSLPTQLIQDEYGRIENIQNIPCECLVSLQAKVWRDLPRYHAAMQCLKVNAVAEEDLNTAHVVRKIAGTLDAYHTFVIRSRSNSHSPCSYQLCQMTHHKLDTSYEGVEVALEPVIDEATLIPELEPNLFLGNILVFRRNHLKLLSWGFSADRFIPKTCAAFCFECLQFLWDRRISAWAIIDQWDNELDSVHLHAPSSIKKDKSATANHYDIENGEKYYNSYYDTEDGRVSTIDRLQATHNNDPPEKKQDPGSHKVKIEEDATLKNRMWSQMDGACDSNSLIQEIEALDVKMRMNGSEEIHNTMSSPSKRFLLQKSTPTAAWAAINAATKEESSKDLLLHMFNQKLEFLNKLDDPIASRPYLVAFRHNLQKKLHRGSSINRALSPMTEAQHEGLDFPMPLMHDAMSITSPCRDEGLQTTCKTGSFSANIMKEATKLCNTSNWQQYSIKTLKFSNTGNGSLHSPLDKGPVYEFSNTVAALTPIMGNDGKILFEVLSSDSLENISFKALAHSIPPPKRLVLIRKDKATEGCRTPSIIPSKNHLNERQDSRLSSPTLLQLTELSPAPRHIRLCCCCRQLNDESATIQCMNKDCPAGGRYHYLCLDKSQKLSSKRQNWVCDACTLVKWTECLPPISFDIPFTQREIVSALSTSRAVGMANPYGLRLVDPGVGVADVAECVKQLNLPDHMQEAEMQMDISLLVIQRLV</sequence>
<dbReference type="EMBL" id="ML986712">
    <property type="protein sequence ID" value="KAF2259321.1"/>
    <property type="molecule type" value="Genomic_DNA"/>
</dbReference>
<accession>A0A9P4JZG8</accession>
<protein>
    <recommendedName>
        <fullName evidence="3">Zinc finger PHD-type domain-containing protein</fullName>
    </recommendedName>
</protein>